<evidence type="ECO:0000259" key="3">
    <source>
        <dbReference type="Pfam" id="PF11799"/>
    </source>
</evidence>
<dbReference type="STRING" id="583355.Caka_0127"/>
<evidence type="ECO:0000313" key="4">
    <source>
        <dbReference type="EMBL" id="ADE53156.1"/>
    </source>
</evidence>
<dbReference type="PANTHER" id="PTHR35369">
    <property type="entry name" value="BLR3025 PROTEIN-RELATED"/>
    <property type="match status" value="1"/>
</dbReference>
<reference evidence="4 5" key="1">
    <citation type="journal article" date="2010" name="Stand. Genomic Sci.">
        <title>Complete genome sequence of Coraliomargarita akajimensis type strain (04OKA010-24).</title>
        <authorList>
            <person name="Mavromatis K."/>
            <person name="Abt B."/>
            <person name="Brambilla E."/>
            <person name="Lapidus A."/>
            <person name="Copeland A."/>
            <person name="Deshpande S."/>
            <person name="Nolan M."/>
            <person name="Lucas S."/>
            <person name="Tice H."/>
            <person name="Cheng J.F."/>
            <person name="Han C."/>
            <person name="Detter J.C."/>
            <person name="Woyke T."/>
            <person name="Goodwin L."/>
            <person name="Pitluck S."/>
            <person name="Held B."/>
            <person name="Brettin T."/>
            <person name="Tapia R."/>
            <person name="Ivanova N."/>
            <person name="Mikhailova N."/>
            <person name="Pati A."/>
            <person name="Liolios K."/>
            <person name="Chen A."/>
            <person name="Palaniappan K."/>
            <person name="Land M."/>
            <person name="Hauser L."/>
            <person name="Chang Y.J."/>
            <person name="Jeffries C.D."/>
            <person name="Rohde M."/>
            <person name="Goker M."/>
            <person name="Bristow J."/>
            <person name="Eisen J.A."/>
            <person name="Markowitz V."/>
            <person name="Hugenholtz P."/>
            <person name="Klenk H.P."/>
            <person name="Kyrpides N.C."/>
        </authorList>
    </citation>
    <scope>NUCLEOTIDE SEQUENCE [LARGE SCALE GENOMIC DNA]</scope>
    <source>
        <strain evidence="5">DSM 45221 / IAM 15411 / JCM 23193 / KCTC 12865</strain>
    </source>
</reference>
<evidence type="ECO:0000259" key="2">
    <source>
        <dbReference type="Pfam" id="PF00817"/>
    </source>
</evidence>
<protein>
    <submittedName>
        <fullName evidence="4">Nucleotidyltransferase/DNA polymerase involved in DNA repair-like protein</fullName>
    </submittedName>
</protein>
<feature type="domain" description="UmuC" evidence="2">
    <location>
        <begin position="25"/>
        <end position="145"/>
    </location>
</feature>
<dbReference type="CDD" id="cd03468">
    <property type="entry name" value="PolY_like"/>
    <property type="match status" value="1"/>
</dbReference>
<keyword evidence="5" id="KW-1185">Reference proteome</keyword>
<dbReference type="HOGENOM" id="CLU_041029_0_0_0"/>
<dbReference type="InterPro" id="IPR050356">
    <property type="entry name" value="SulA_CellDiv_inhibitor"/>
</dbReference>
<dbReference type="SUPFAM" id="SSF56672">
    <property type="entry name" value="DNA/RNA polymerases"/>
    <property type="match status" value="1"/>
</dbReference>
<dbReference type="EMBL" id="CP001998">
    <property type="protein sequence ID" value="ADE53156.1"/>
    <property type="molecule type" value="Genomic_DNA"/>
</dbReference>
<name>D5EL54_CORAD</name>
<dbReference type="GO" id="GO:0003684">
    <property type="term" value="F:damaged DNA binding"/>
    <property type="evidence" value="ECO:0007669"/>
    <property type="project" value="InterPro"/>
</dbReference>
<dbReference type="KEGG" id="caa:Caka_0127"/>
<keyword evidence="1" id="KW-0227">DNA damage</keyword>
<organism evidence="4 5">
    <name type="scientific">Coraliomargarita akajimensis (strain DSM 45221 / IAM 15411 / JCM 23193 / KCTC 12865 / 04OKA010-24)</name>
    <dbReference type="NCBI Taxonomy" id="583355"/>
    <lineage>
        <taxon>Bacteria</taxon>
        <taxon>Pseudomonadati</taxon>
        <taxon>Verrucomicrobiota</taxon>
        <taxon>Opitutia</taxon>
        <taxon>Puniceicoccales</taxon>
        <taxon>Coraliomargaritaceae</taxon>
        <taxon>Coraliomargarita</taxon>
    </lineage>
</organism>
<evidence type="ECO:0000256" key="1">
    <source>
        <dbReference type="ARBA" id="ARBA00022763"/>
    </source>
</evidence>
<dbReference type="Pfam" id="PF00817">
    <property type="entry name" value="IMS"/>
    <property type="match status" value="1"/>
</dbReference>
<feature type="domain" description="DNA polymerase Y-family little finger" evidence="3">
    <location>
        <begin position="245"/>
        <end position="333"/>
    </location>
</feature>
<proteinExistence type="predicted"/>
<dbReference type="Pfam" id="PF11799">
    <property type="entry name" value="IMS_C"/>
    <property type="match status" value="1"/>
</dbReference>
<accession>D5EL54</accession>
<dbReference type="GO" id="GO:0006281">
    <property type="term" value="P:DNA repair"/>
    <property type="evidence" value="ECO:0007669"/>
    <property type="project" value="InterPro"/>
</dbReference>
<sequence length="495" mass="55592">MYLRLHIENFRLFAALRASREQPRGPLVLVDAEGRVAELNSVAQTKQILPGMTMARALSRCSDMVVLHADVQAEAAAQRILWNAAWQITPQIELGEGEALGCATLELVRPDSETLSAQVDQLLQRLRRCGLPARAGAAATPDWAILVATAAERFDFKWVPTERRMRELLGYLPLQVLEGLDAKACSVLEGWGIRSLQALAELPRQSLGERLGPVGLDAWDRLNGQRRRVLQFRELEPDYRQRFDLEEPVRDLEAICFLIHRAAEALALQLEQSGKLARAVHLDLWVKRAEHYRKVIQLPEATCQAALLERLLRNHLEQVQLSGAVAGLQLSVEPVDPLSRQAGLFERSVRNPWRLQETLDQLAGLVGMEAFGSPRVLDSHRPDAHCLQPLLTDAEAVDVSERSTPQGPPLMGPPMRRFRPPLRAKVLLEKQFPAHVECSLTSGPVARVYGPYRSSGDWASAERWSLWEWDVEIEGSGTFCLRHESDEWWLVGAYD</sequence>
<dbReference type="OrthoDB" id="187429at2"/>
<dbReference type="PANTHER" id="PTHR35369:SF2">
    <property type="entry name" value="BLR3025 PROTEIN"/>
    <property type="match status" value="1"/>
</dbReference>
<dbReference type="GO" id="GO:0016740">
    <property type="term" value="F:transferase activity"/>
    <property type="evidence" value="ECO:0007669"/>
    <property type="project" value="UniProtKB-KW"/>
</dbReference>
<dbReference type="InterPro" id="IPR043502">
    <property type="entry name" value="DNA/RNA_pol_sf"/>
</dbReference>
<gene>
    <name evidence="4" type="ordered locus">Caka_0127</name>
</gene>
<dbReference type="InterPro" id="IPR017961">
    <property type="entry name" value="DNA_pol_Y-fam_little_finger"/>
</dbReference>
<dbReference type="Proteomes" id="UP000000925">
    <property type="component" value="Chromosome"/>
</dbReference>
<dbReference type="RefSeq" id="WP_013041882.1">
    <property type="nucleotide sequence ID" value="NC_014008.1"/>
</dbReference>
<evidence type="ECO:0000313" key="5">
    <source>
        <dbReference type="Proteomes" id="UP000000925"/>
    </source>
</evidence>
<keyword evidence="4" id="KW-0808">Transferase</keyword>
<dbReference type="InterPro" id="IPR001126">
    <property type="entry name" value="UmuC"/>
</dbReference>
<dbReference type="eggNOG" id="COG0389">
    <property type="taxonomic scope" value="Bacteria"/>
</dbReference>
<dbReference type="AlphaFoldDB" id="D5EL54"/>